<evidence type="ECO:0000259" key="2">
    <source>
        <dbReference type="PROSITE" id="PS50994"/>
    </source>
</evidence>
<dbReference type="GO" id="GO:0003676">
    <property type="term" value="F:nucleic acid binding"/>
    <property type="evidence" value="ECO:0007669"/>
    <property type="project" value="InterPro"/>
</dbReference>
<evidence type="ECO:0000256" key="1">
    <source>
        <dbReference type="ARBA" id="ARBA00023172"/>
    </source>
</evidence>
<dbReference type="InterPro" id="IPR012337">
    <property type="entry name" value="RNaseH-like_sf"/>
</dbReference>
<dbReference type="InterPro" id="IPR001584">
    <property type="entry name" value="Integrase_cat-core"/>
</dbReference>
<dbReference type="Gene3D" id="1.10.10.60">
    <property type="entry name" value="Homeodomain-like"/>
    <property type="match status" value="1"/>
</dbReference>
<name>A0A6N3F9X4_MEDGN</name>
<dbReference type="InterPro" id="IPR053392">
    <property type="entry name" value="Transposase_IS30-like"/>
</dbReference>
<dbReference type="GO" id="GO:0015074">
    <property type="term" value="P:DNA integration"/>
    <property type="evidence" value="ECO:0007669"/>
    <property type="project" value="InterPro"/>
</dbReference>
<dbReference type="InterPro" id="IPR036397">
    <property type="entry name" value="RNaseH_sf"/>
</dbReference>
<proteinExistence type="predicted"/>
<protein>
    <submittedName>
        <fullName evidence="3">Integrase core domain protein</fullName>
    </submittedName>
</protein>
<dbReference type="GO" id="GO:0005829">
    <property type="term" value="C:cytosol"/>
    <property type="evidence" value="ECO:0007669"/>
    <property type="project" value="TreeGrafter"/>
</dbReference>
<dbReference type="Pfam" id="PF13936">
    <property type="entry name" value="HTH_38"/>
    <property type="match status" value="1"/>
</dbReference>
<keyword evidence="1" id="KW-0233">DNA recombination</keyword>
<dbReference type="GO" id="GO:0032196">
    <property type="term" value="P:transposition"/>
    <property type="evidence" value="ECO:0007669"/>
    <property type="project" value="TreeGrafter"/>
</dbReference>
<dbReference type="EMBL" id="CACRUU010000084">
    <property type="protein sequence ID" value="VYU48729.1"/>
    <property type="molecule type" value="Genomic_DNA"/>
</dbReference>
<feature type="domain" description="Integrase catalytic" evidence="2">
    <location>
        <begin position="174"/>
        <end position="350"/>
    </location>
</feature>
<dbReference type="GO" id="GO:0004803">
    <property type="term" value="F:transposase activity"/>
    <property type="evidence" value="ECO:0007669"/>
    <property type="project" value="TreeGrafter"/>
</dbReference>
<accession>A0A6N3F9X4</accession>
<dbReference type="InterPro" id="IPR051917">
    <property type="entry name" value="Transposase-Integrase"/>
</dbReference>
<dbReference type="SUPFAM" id="SSF53098">
    <property type="entry name" value="Ribonuclease H-like"/>
    <property type="match status" value="1"/>
</dbReference>
<organism evidence="3">
    <name type="scientific">Mediterraneibacter gnavus</name>
    <name type="common">Ruminococcus gnavus</name>
    <dbReference type="NCBI Taxonomy" id="33038"/>
    <lineage>
        <taxon>Bacteria</taxon>
        <taxon>Bacillati</taxon>
        <taxon>Bacillota</taxon>
        <taxon>Clostridia</taxon>
        <taxon>Lachnospirales</taxon>
        <taxon>Lachnospiraceae</taxon>
        <taxon>Mediterraneibacter</taxon>
    </lineage>
</organism>
<dbReference type="InterPro" id="IPR025246">
    <property type="entry name" value="IS30-like_HTH"/>
</dbReference>
<dbReference type="PANTHER" id="PTHR10948:SF23">
    <property type="entry name" value="TRANSPOSASE INSI FOR INSERTION SEQUENCE ELEMENT IS30A-RELATED"/>
    <property type="match status" value="1"/>
</dbReference>
<evidence type="ECO:0000313" key="3">
    <source>
        <dbReference type="EMBL" id="VYU48729.1"/>
    </source>
</evidence>
<reference evidence="3" key="1">
    <citation type="submission" date="2019-11" db="EMBL/GenBank/DDBJ databases">
        <authorList>
            <person name="Feng L."/>
        </authorList>
    </citation>
    <scope>NUCLEOTIDE SEQUENCE</scope>
    <source>
        <strain evidence="3">RgnavusLFYP36</strain>
    </source>
</reference>
<gene>
    <name evidence="3" type="ORF">RGLFYP36_01745</name>
</gene>
<dbReference type="PANTHER" id="PTHR10948">
    <property type="entry name" value="TRANSPOSASE"/>
    <property type="match status" value="1"/>
</dbReference>
<dbReference type="GO" id="GO:0006310">
    <property type="term" value="P:DNA recombination"/>
    <property type="evidence" value="ECO:0007669"/>
    <property type="project" value="UniProtKB-KW"/>
</dbReference>
<dbReference type="RefSeq" id="WP_156734470.1">
    <property type="nucleotide sequence ID" value="NZ_CACRUU010000084.1"/>
</dbReference>
<dbReference type="NCBIfam" id="NF033563">
    <property type="entry name" value="transpos_IS30"/>
    <property type="match status" value="1"/>
</dbReference>
<dbReference type="PROSITE" id="PS50994">
    <property type="entry name" value="INTEGRASE"/>
    <property type="match status" value="1"/>
</dbReference>
<dbReference type="AlphaFoldDB" id="A0A6N3F9X4"/>
<dbReference type="Gene3D" id="3.30.420.10">
    <property type="entry name" value="Ribonuclease H-like superfamily/Ribonuclease H"/>
    <property type="match status" value="1"/>
</dbReference>
<sequence>MANQKGSRQLKHNDRIRLETLYNAGHKVVEIAEILHVHRSTIYNELKRGQYEHLNSDYTREMRYSADLAQRKYEENLKVRGTQLKIGNDIKLANYIEDKIINEDYSPDAIIGELTAEGRWGEFQTRICTTTVYSYIDKGIFLKVTNKDLPVKKNKKRKYNKVKKQKRAEAGESIENRPEAINNREEFGHWEMDSVIGQRGKSKNTLLTLTERKTRAEIIFKLPDHSAEAVVAAVDRLEKRWGEMFKTVFKTITVDNGTEFAYCTELERSAIGGGKRTKMYYCHPYSSWERGTNEVTNKMVRRRVPKGTNFDGRTEEEIQAVEEWINKYPRRMHGYKSAGQLFDEELKRIS</sequence>